<accession>A0A7N4V5L9</accession>
<dbReference type="PANTHER" id="PTHR23339">
    <property type="entry name" value="TYROSINE SPECIFIC PROTEIN PHOSPHATASE AND DUAL SPECIFICITY PROTEIN PHOSPHATASE"/>
    <property type="match status" value="1"/>
</dbReference>
<keyword evidence="7" id="KW-0378">Hydrolase</keyword>
<comment type="function">
    <text evidence="12">Protein phosphatase that mediates dephosphorylation of proteins phosphorylated on Tyr and Ser/Thr residues. In vitro, it can dephosphorylate p44-ERK1 (MAPK3) but not p54 SAPK-beta (MAPK10) in vitro. Able to enhance activation of JNK and p38 (MAPK14).</text>
</comment>
<dbReference type="GO" id="GO:0004725">
    <property type="term" value="F:protein tyrosine phosphatase activity"/>
    <property type="evidence" value="ECO:0007669"/>
    <property type="project" value="UniProtKB-EC"/>
</dbReference>
<evidence type="ECO:0000256" key="6">
    <source>
        <dbReference type="ARBA" id="ARBA00022490"/>
    </source>
</evidence>
<dbReference type="GeneTree" id="ENSGT00940000161329"/>
<dbReference type="Ensembl" id="ENSSHAT00000037883.1">
    <property type="protein sequence ID" value="ENSSHAP00000041094.1"/>
    <property type="gene ID" value="ENSSHAG00000032205.1"/>
</dbReference>
<name>A0A7N4V5L9_SARHA</name>
<evidence type="ECO:0000256" key="13">
    <source>
        <dbReference type="ARBA" id="ARBA00068789"/>
    </source>
</evidence>
<dbReference type="GO" id="GO:0004722">
    <property type="term" value="F:protein serine/threonine phosphatase activity"/>
    <property type="evidence" value="ECO:0007669"/>
    <property type="project" value="UniProtKB-EC"/>
</dbReference>
<evidence type="ECO:0000256" key="1">
    <source>
        <dbReference type="ARBA" id="ARBA00004123"/>
    </source>
</evidence>
<dbReference type="CDD" id="cd14504">
    <property type="entry name" value="DUSP23"/>
    <property type="match status" value="1"/>
</dbReference>
<comment type="subcellular location">
    <subcellularLocation>
        <location evidence="2">Cytoplasm</location>
        <location evidence="2">Cytosol</location>
    </subcellularLocation>
    <subcellularLocation>
        <location evidence="1">Nucleus</location>
    </subcellularLocation>
</comment>
<feature type="domain" description="Tyrosine specific protein phosphatases" evidence="16">
    <location>
        <begin position="204"/>
        <end position="269"/>
    </location>
</feature>
<gene>
    <name evidence="17" type="primary">DUSP23</name>
</gene>
<comment type="catalytic activity">
    <reaction evidence="11">
        <text>O-phospho-L-threonyl-[protein] + H2O = L-threonyl-[protein] + phosphate</text>
        <dbReference type="Rhea" id="RHEA:47004"/>
        <dbReference type="Rhea" id="RHEA-COMP:11060"/>
        <dbReference type="Rhea" id="RHEA-COMP:11605"/>
        <dbReference type="ChEBI" id="CHEBI:15377"/>
        <dbReference type="ChEBI" id="CHEBI:30013"/>
        <dbReference type="ChEBI" id="CHEBI:43474"/>
        <dbReference type="ChEBI" id="CHEBI:61977"/>
        <dbReference type="EC" id="3.1.3.16"/>
    </reaction>
</comment>
<comment type="catalytic activity">
    <reaction evidence="10">
        <text>O-phospho-L-seryl-[protein] + H2O = L-seryl-[protein] + phosphate</text>
        <dbReference type="Rhea" id="RHEA:20629"/>
        <dbReference type="Rhea" id="RHEA-COMP:9863"/>
        <dbReference type="Rhea" id="RHEA-COMP:11604"/>
        <dbReference type="ChEBI" id="CHEBI:15377"/>
        <dbReference type="ChEBI" id="CHEBI:29999"/>
        <dbReference type="ChEBI" id="CHEBI:43474"/>
        <dbReference type="ChEBI" id="CHEBI:83421"/>
        <dbReference type="EC" id="3.1.3.16"/>
    </reaction>
</comment>
<evidence type="ECO:0000256" key="5">
    <source>
        <dbReference type="ARBA" id="ARBA00013081"/>
    </source>
</evidence>
<dbReference type="InterPro" id="IPR003595">
    <property type="entry name" value="Tyr_Pase_cat"/>
</dbReference>
<proteinExistence type="inferred from homology"/>
<keyword evidence="18" id="KW-1185">Reference proteome</keyword>
<dbReference type="InterPro" id="IPR020422">
    <property type="entry name" value="TYR_PHOSPHATASE_DUAL_dom"/>
</dbReference>
<dbReference type="AlphaFoldDB" id="A0A7N4V5L9"/>
<dbReference type="SMART" id="SM00404">
    <property type="entry name" value="PTPc_motif"/>
    <property type="match status" value="1"/>
</dbReference>
<dbReference type="FunFam" id="3.90.190.10:FF:000063">
    <property type="entry name" value="Dual specificity phosphatase 23"/>
    <property type="match status" value="1"/>
</dbReference>
<dbReference type="GO" id="GO:0005829">
    <property type="term" value="C:cytosol"/>
    <property type="evidence" value="ECO:0007669"/>
    <property type="project" value="UniProtKB-SubCell"/>
</dbReference>
<evidence type="ECO:0000256" key="11">
    <source>
        <dbReference type="ARBA" id="ARBA00048336"/>
    </source>
</evidence>
<dbReference type="GO" id="GO:0005634">
    <property type="term" value="C:nucleus"/>
    <property type="evidence" value="ECO:0007669"/>
    <property type="project" value="UniProtKB-SubCell"/>
</dbReference>
<protein>
    <recommendedName>
        <fullName evidence="13">Dual specificity protein phosphatase 23</fullName>
        <ecNumber evidence="5">3.1.3.16</ecNumber>
        <ecNumber evidence="4">3.1.3.48</ecNumber>
    </recommendedName>
    <alternativeName>
        <fullName evidence="14">Low molecular mass dual specificity phosphatase 3</fullName>
    </alternativeName>
</protein>
<evidence type="ECO:0000256" key="4">
    <source>
        <dbReference type="ARBA" id="ARBA00013064"/>
    </source>
</evidence>
<evidence type="ECO:0000256" key="9">
    <source>
        <dbReference type="ARBA" id="ARBA00023242"/>
    </source>
</evidence>
<organism evidence="17 18">
    <name type="scientific">Sarcophilus harrisii</name>
    <name type="common">Tasmanian devil</name>
    <name type="synonym">Sarcophilus laniarius</name>
    <dbReference type="NCBI Taxonomy" id="9305"/>
    <lineage>
        <taxon>Eukaryota</taxon>
        <taxon>Metazoa</taxon>
        <taxon>Chordata</taxon>
        <taxon>Craniata</taxon>
        <taxon>Vertebrata</taxon>
        <taxon>Euteleostomi</taxon>
        <taxon>Mammalia</taxon>
        <taxon>Metatheria</taxon>
        <taxon>Dasyuromorphia</taxon>
        <taxon>Dasyuridae</taxon>
        <taxon>Sarcophilus</taxon>
    </lineage>
</organism>
<dbReference type="SMART" id="SM00195">
    <property type="entry name" value="DSPc"/>
    <property type="match status" value="1"/>
</dbReference>
<dbReference type="InterPro" id="IPR016130">
    <property type="entry name" value="Tyr_Pase_AS"/>
</dbReference>
<dbReference type="InterPro" id="IPR000387">
    <property type="entry name" value="Tyr_Pase_dom"/>
</dbReference>
<evidence type="ECO:0000256" key="3">
    <source>
        <dbReference type="ARBA" id="ARBA00008601"/>
    </source>
</evidence>
<evidence type="ECO:0000313" key="18">
    <source>
        <dbReference type="Proteomes" id="UP000007648"/>
    </source>
</evidence>
<reference evidence="17" key="2">
    <citation type="submission" date="2025-08" db="UniProtKB">
        <authorList>
            <consortium name="Ensembl"/>
        </authorList>
    </citation>
    <scope>IDENTIFICATION</scope>
</reference>
<evidence type="ECO:0000256" key="8">
    <source>
        <dbReference type="ARBA" id="ARBA00022912"/>
    </source>
</evidence>
<evidence type="ECO:0000259" key="16">
    <source>
        <dbReference type="PROSITE" id="PS50056"/>
    </source>
</evidence>
<keyword evidence="9" id="KW-0539">Nucleus</keyword>
<reference evidence="17" key="3">
    <citation type="submission" date="2025-09" db="UniProtKB">
        <authorList>
            <consortium name="Ensembl"/>
        </authorList>
    </citation>
    <scope>IDENTIFICATION</scope>
</reference>
<dbReference type="PROSITE" id="PS50054">
    <property type="entry name" value="TYR_PHOSPHATASE_DUAL"/>
    <property type="match status" value="1"/>
</dbReference>
<dbReference type="EC" id="3.1.3.48" evidence="4"/>
<dbReference type="PROSITE" id="PS50056">
    <property type="entry name" value="TYR_PHOSPHATASE_2"/>
    <property type="match status" value="1"/>
</dbReference>
<keyword evidence="8" id="KW-0904">Protein phosphatase</keyword>
<dbReference type="EC" id="3.1.3.16" evidence="5"/>
<reference evidence="17 18" key="1">
    <citation type="journal article" date="2011" name="Proc. Natl. Acad. Sci. U.S.A.">
        <title>Genetic diversity and population structure of the endangered marsupial Sarcophilus harrisii (Tasmanian devil).</title>
        <authorList>
            <person name="Miller W."/>
            <person name="Hayes V.M."/>
            <person name="Ratan A."/>
            <person name="Petersen D.C."/>
            <person name="Wittekindt N.E."/>
            <person name="Miller J."/>
            <person name="Walenz B."/>
            <person name="Knight J."/>
            <person name="Qi J."/>
            <person name="Zhao F."/>
            <person name="Wang Q."/>
            <person name="Bedoya-Reina O.C."/>
            <person name="Katiyar N."/>
            <person name="Tomsho L.P."/>
            <person name="Kasson L.M."/>
            <person name="Hardie R.A."/>
            <person name="Woodbridge P."/>
            <person name="Tindall E.A."/>
            <person name="Bertelsen M.F."/>
            <person name="Dixon D."/>
            <person name="Pyecroft S."/>
            <person name="Helgen K.M."/>
            <person name="Lesk A.M."/>
            <person name="Pringle T.H."/>
            <person name="Patterson N."/>
            <person name="Zhang Y."/>
            <person name="Kreiss A."/>
            <person name="Woods G.M."/>
            <person name="Jones M.E."/>
            <person name="Schuster S.C."/>
        </authorList>
    </citation>
    <scope>NUCLEOTIDE SEQUENCE [LARGE SCALE GENOMIC DNA]</scope>
</reference>
<dbReference type="PROSITE" id="PS00383">
    <property type="entry name" value="TYR_PHOSPHATASE_1"/>
    <property type="match status" value="1"/>
</dbReference>
<dbReference type="InterPro" id="IPR050561">
    <property type="entry name" value="PTP"/>
</dbReference>
<dbReference type="InterPro" id="IPR029021">
    <property type="entry name" value="Prot-tyrosine_phosphatase-like"/>
</dbReference>
<sequence length="279" mass="31419">MFPLSESNPLPRAIALLRGWSGSASDQGSRSHHPRPFLTNQPIAARFPWSSRNPSAWLRPVAYDYPIPARGRDQYYLGSCRRHLLSSPPLGILVPTKRGKCPWRGGAWGTGLRRCTPSPKDPRFRYFIAMGSQPPNFSWVLPGRLAGLALPRIPAHYQFLWAQGVRHLVSLTERGPPYSDTCPGLRVHRIRVPDFCPPTPEQIDRFVRIVDEANARGEAVGVHCALGYGRTGTMLACYLVKKRGLSGRQAVAEIRRLRPGSIETREQEKAVYQFYQRNK</sequence>
<dbReference type="InParanoid" id="A0A7N4V5L9"/>
<evidence type="ECO:0000313" key="17">
    <source>
        <dbReference type="Ensembl" id="ENSSHAP00000041094.1"/>
    </source>
</evidence>
<evidence type="ECO:0000259" key="15">
    <source>
        <dbReference type="PROSITE" id="PS50054"/>
    </source>
</evidence>
<dbReference type="SMART" id="SM01301">
    <property type="entry name" value="PTPlike_phytase"/>
    <property type="match status" value="1"/>
</dbReference>
<comment type="similarity">
    <text evidence="3">Belongs to the protein-tyrosine phosphatase family. Non-receptor class dual specificity subfamily.</text>
</comment>
<dbReference type="Pfam" id="PF22784">
    <property type="entry name" value="PTP-SAK"/>
    <property type="match status" value="1"/>
</dbReference>
<evidence type="ECO:0000256" key="7">
    <source>
        <dbReference type="ARBA" id="ARBA00022801"/>
    </source>
</evidence>
<evidence type="ECO:0000256" key="10">
    <source>
        <dbReference type="ARBA" id="ARBA00047761"/>
    </source>
</evidence>
<dbReference type="Proteomes" id="UP000007648">
    <property type="component" value="Unassembled WGS sequence"/>
</dbReference>
<dbReference type="FunCoup" id="A0A7N4V5L9">
    <property type="interactions" value="361"/>
</dbReference>
<keyword evidence="6" id="KW-0963">Cytoplasm</keyword>
<evidence type="ECO:0000256" key="14">
    <source>
        <dbReference type="ARBA" id="ARBA00081937"/>
    </source>
</evidence>
<evidence type="ECO:0000256" key="12">
    <source>
        <dbReference type="ARBA" id="ARBA00053915"/>
    </source>
</evidence>
<evidence type="ECO:0000256" key="2">
    <source>
        <dbReference type="ARBA" id="ARBA00004514"/>
    </source>
</evidence>
<dbReference type="Gene3D" id="3.90.190.10">
    <property type="entry name" value="Protein tyrosine phosphatase superfamily"/>
    <property type="match status" value="1"/>
</dbReference>
<feature type="domain" description="Tyrosine-protein phosphatase" evidence="15">
    <location>
        <begin position="136"/>
        <end position="279"/>
    </location>
</feature>
<dbReference type="InterPro" id="IPR057023">
    <property type="entry name" value="PTP-SAK"/>
</dbReference>
<dbReference type="SUPFAM" id="SSF52799">
    <property type="entry name" value="(Phosphotyrosine protein) phosphatases II"/>
    <property type="match status" value="1"/>
</dbReference>